<accession>A0A918ZSD6</accession>
<evidence type="ECO:0000313" key="3">
    <source>
        <dbReference type="Proteomes" id="UP000608024"/>
    </source>
</evidence>
<organism evidence="2 3">
    <name type="scientific">Streptomyces longispororuber</name>
    <dbReference type="NCBI Taxonomy" id="68230"/>
    <lineage>
        <taxon>Bacteria</taxon>
        <taxon>Bacillati</taxon>
        <taxon>Actinomycetota</taxon>
        <taxon>Actinomycetes</taxon>
        <taxon>Kitasatosporales</taxon>
        <taxon>Streptomycetaceae</taxon>
        <taxon>Streptomyces</taxon>
    </lineage>
</organism>
<gene>
    <name evidence="2" type="ORF">GCM10018785_41240</name>
</gene>
<evidence type="ECO:0000313" key="2">
    <source>
        <dbReference type="EMBL" id="GHE68430.1"/>
    </source>
</evidence>
<sequence>MRRLCRRGTPSPGPATAKDTEPSPRPPYAEVMTTWYVLVEEDTRETKYAEGAELRLHRWRLAATRSVGPDEEQAAAVAEQLARAYTPPVIARHTRPGDEPARKAFLTRDGAWVVAIRQRRRECHIRVTTARLVHTQEEKEGPPLSWREKFREAF</sequence>
<evidence type="ECO:0000256" key="1">
    <source>
        <dbReference type="SAM" id="MobiDB-lite"/>
    </source>
</evidence>
<proteinExistence type="predicted"/>
<dbReference type="Proteomes" id="UP000608024">
    <property type="component" value="Unassembled WGS sequence"/>
</dbReference>
<keyword evidence="3" id="KW-1185">Reference proteome</keyword>
<name>A0A918ZSD6_9ACTN</name>
<dbReference type="AlphaFoldDB" id="A0A918ZSD6"/>
<comment type="caution">
    <text evidence="2">The sequence shown here is derived from an EMBL/GenBank/DDBJ whole genome shotgun (WGS) entry which is preliminary data.</text>
</comment>
<reference evidence="2" key="1">
    <citation type="journal article" date="2014" name="Int. J. Syst. Evol. Microbiol.">
        <title>Complete genome sequence of Corynebacterium casei LMG S-19264T (=DSM 44701T), isolated from a smear-ripened cheese.</title>
        <authorList>
            <consortium name="US DOE Joint Genome Institute (JGI-PGF)"/>
            <person name="Walter F."/>
            <person name="Albersmeier A."/>
            <person name="Kalinowski J."/>
            <person name="Ruckert C."/>
        </authorList>
    </citation>
    <scope>NUCLEOTIDE SEQUENCE</scope>
    <source>
        <strain evidence="2">JCM 4784</strain>
    </source>
</reference>
<reference evidence="2" key="2">
    <citation type="submission" date="2020-09" db="EMBL/GenBank/DDBJ databases">
        <authorList>
            <person name="Sun Q."/>
            <person name="Ohkuma M."/>
        </authorList>
    </citation>
    <scope>NUCLEOTIDE SEQUENCE</scope>
    <source>
        <strain evidence="2">JCM 4784</strain>
    </source>
</reference>
<dbReference type="EMBL" id="BNBT01000063">
    <property type="protein sequence ID" value="GHE68430.1"/>
    <property type="molecule type" value="Genomic_DNA"/>
</dbReference>
<feature type="region of interest" description="Disordered" evidence="1">
    <location>
        <begin position="1"/>
        <end position="27"/>
    </location>
</feature>
<protein>
    <submittedName>
        <fullName evidence="2">Uncharacterized protein</fullName>
    </submittedName>
</protein>